<dbReference type="Pfam" id="PF13795">
    <property type="entry name" value="HupE_UreJ_2"/>
    <property type="match status" value="1"/>
</dbReference>
<keyword evidence="1" id="KW-0472">Membrane</keyword>
<feature type="transmembrane region" description="Helical" evidence="1">
    <location>
        <begin position="221"/>
        <end position="244"/>
    </location>
</feature>
<evidence type="ECO:0000313" key="3">
    <source>
        <dbReference type="Proteomes" id="UP000624709"/>
    </source>
</evidence>
<evidence type="ECO:0000256" key="1">
    <source>
        <dbReference type="SAM" id="Phobius"/>
    </source>
</evidence>
<feature type="transmembrane region" description="Helical" evidence="1">
    <location>
        <begin position="250"/>
        <end position="271"/>
    </location>
</feature>
<feature type="transmembrane region" description="Helical" evidence="1">
    <location>
        <begin position="311"/>
        <end position="333"/>
    </location>
</feature>
<feature type="transmembrane region" description="Helical" evidence="1">
    <location>
        <begin position="340"/>
        <end position="359"/>
    </location>
</feature>
<sequence length="412" mass="42615">MAYAIISVLGTSGAAAHPLSTTAILLDPGPRSVAGRIQLPLDRLEVALDEPLTATTALQPAKLDELRRYVAGHTAASGAAGAWAVALTGGRVEQVDAVDHLVFDLTLTPPDGQVGDFTLDYDAILHQIVSHQVFVAVRQPGATDYTSLGVLDWTGHTVTVPAIGATAEDGFLASVRLGVQHIAEGADHLLFLIMLLVPAPLVAGRRRWVRGGDLRRSVVRVVHVVTAFAIGHSITLALGALGLVSVPTRVVESLIAVSILVSAVHAIRPLVPGGEAWIAAGFGLMHGLAFAALIGDLGLGRGSLVADLLGFNLGIEVTQLAVVALLMPSLLVLSRTRIYPAVRIGIAGAGVVLATAWLAERTTLISENPLNRVTDGLVAHPFLVAAALAVVAGVAWAVPGSARMPRQAVTPG</sequence>
<evidence type="ECO:0000313" key="2">
    <source>
        <dbReference type="EMBL" id="GIE67610.1"/>
    </source>
</evidence>
<dbReference type="Proteomes" id="UP000624709">
    <property type="component" value="Unassembled WGS sequence"/>
</dbReference>
<keyword evidence="1" id="KW-1133">Transmembrane helix</keyword>
<feature type="transmembrane region" description="Helical" evidence="1">
    <location>
        <begin position="189"/>
        <end position="209"/>
    </location>
</feature>
<feature type="transmembrane region" description="Helical" evidence="1">
    <location>
        <begin position="278"/>
        <end position="299"/>
    </location>
</feature>
<feature type="transmembrane region" description="Helical" evidence="1">
    <location>
        <begin position="379"/>
        <end position="398"/>
    </location>
</feature>
<gene>
    <name evidence="2" type="ORF">Apa02nite_037180</name>
</gene>
<evidence type="ECO:0008006" key="4">
    <source>
        <dbReference type="Google" id="ProtNLM"/>
    </source>
</evidence>
<dbReference type="EMBL" id="BOMS01000050">
    <property type="protein sequence ID" value="GIE67610.1"/>
    <property type="molecule type" value="Genomic_DNA"/>
</dbReference>
<reference evidence="2 3" key="1">
    <citation type="submission" date="2021-01" db="EMBL/GenBank/DDBJ databases">
        <title>Whole genome shotgun sequence of Actinoplanes palleronii NBRC 14916.</title>
        <authorList>
            <person name="Komaki H."/>
            <person name="Tamura T."/>
        </authorList>
    </citation>
    <scope>NUCLEOTIDE SEQUENCE [LARGE SCALE GENOMIC DNA]</scope>
    <source>
        <strain evidence="2 3">NBRC 14916</strain>
    </source>
</reference>
<keyword evidence="1" id="KW-0812">Transmembrane</keyword>
<name>A0ABQ4BAC2_9ACTN</name>
<proteinExistence type="predicted"/>
<accession>A0ABQ4BAC2</accession>
<organism evidence="2 3">
    <name type="scientific">Actinoplanes palleronii</name>
    <dbReference type="NCBI Taxonomy" id="113570"/>
    <lineage>
        <taxon>Bacteria</taxon>
        <taxon>Bacillati</taxon>
        <taxon>Actinomycetota</taxon>
        <taxon>Actinomycetes</taxon>
        <taxon>Micromonosporales</taxon>
        <taxon>Micromonosporaceae</taxon>
        <taxon>Actinoplanes</taxon>
    </lineage>
</organism>
<dbReference type="InterPro" id="IPR032809">
    <property type="entry name" value="Put_HupE_UreJ"/>
</dbReference>
<comment type="caution">
    <text evidence="2">The sequence shown here is derived from an EMBL/GenBank/DDBJ whole genome shotgun (WGS) entry which is preliminary data.</text>
</comment>
<keyword evidence="3" id="KW-1185">Reference proteome</keyword>
<protein>
    <recommendedName>
        <fullName evidence="4">HupE/UreJ protein</fullName>
    </recommendedName>
</protein>